<dbReference type="EMBL" id="BK059105">
    <property type="protein sequence ID" value="DAE30940.1"/>
    <property type="molecule type" value="Genomic_DNA"/>
</dbReference>
<reference evidence="1" key="1">
    <citation type="journal article" date="2021" name="Proc. Natl. Acad. Sci. U.S.A.">
        <title>A Catalog of Tens of Thousands of Viruses from Human Metagenomes Reveals Hidden Associations with Chronic Diseases.</title>
        <authorList>
            <person name="Tisza M.J."/>
            <person name="Buck C.B."/>
        </authorList>
    </citation>
    <scope>NUCLEOTIDE SEQUENCE</scope>
    <source>
        <strain evidence="1">CtML55</strain>
    </source>
</reference>
<proteinExistence type="predicted"/>
<accession>A0A8S5RIX9</accession>
<evidence type="ECO:0000313" key="1">
    <source>
        <dbReference type="EMBL" id="DAE30940.1"/>
    </source>
</evidence>
<sequence>MGINQDLSRTYSAYYLASRNRLTSCLLYSVVS</sequence>
<name>A0A8S5RIX9_9VIRU</name>
<protein>
    <submittedName>
        <fullName evidence="1">Uncharacterized protein</fullName>
    </submittedName>
</protein>
<organism evidence="1">
    <name type="scientific">virus sp. ctML55</name>
    <dbReference type="NCBI Taxonomy" id="2827627"/>
    <lineage>
        <taxon>Viruses</taxon>
    </lineage>
</organism>